<dbReference type="EMBL" id="QOWE01000005">
    <property type="protein sequence ID" value="RCR70196.1"/>
    <property type="molecule type" value="Genomic_DNA"/>
</dbReference>
<dbReference type="GO" id="GO:0008194">
    <property type="term" value="F:UDP-glycosyltransferase activity"/>
    <property type="evidence" value="ECO:0007669"/>
    <property type="project" value="InterPro"/>
</dbReference>
<dbReference type="Gene3D" id="3.40.50.2000">
    <property type="entry name" value="Glycogen Phosphorylase B"/>
    <property type="match status" value="2"/>
</dbReference>
<keyword evidence="1" id="KW-0328">Glycosyltransferase</keyword>
<dbReference type="OrthoDB" id="9805366at2"/>
<evidence type="ECO:0000256" key="2">
    <source>
        <dbReference type="ARBA" id="ARBA00022679"/>
    </source>
</evidence>
<protein>
    <recommendedName>
        <fullName evidence="5">Glycosyl transferase</fullName>
    </recommendedName>
</protein>
<name>A0A368JTB1_9BACT</name>
<gene>
    <name evidence="3" type="ORF">DUE52_07475</name>
</gene>
<evidence type="ECO:0008006" key="5">
    <source>
        <dbReference type="Google" id="ProtNLM"/>
    </source>
</evidence>
<evidence type="ECO:0000313" key="4">
    <source>
        <dbReference type="Proteomes" id="UP000253383"/>
    </source>
</evidence>
<accession>A0A368JTB1</accession>
<dbReference type="Pfam" id="PF00201">
    <property type="entry name" value="UDPGT"/>
    <property type="match status" value="1"/>
</dbReference>
<keyword evidence="2" id="KW-0808">Transferase</keyword>
<dbReference type="PANTHER" id="PTHR48043:SF145">
    <property type="entry name" value="FI06409P-RELATED"/>
    <property type="match status" value="1"/>
</dbReference>
<organism evidence="3 4">
    <name type="scientific">Larkinella punicea</name>
    <dbReference type="NCBI Taxonomy" id="2315727"/>
    <lineage>
        <taxon>Bacteria</taxon>
        <taxon>Pseudomonadati</taxon>
        <taxon>Bacteroidota</taxon>
        <taxon>Cytophagia</taxon>
        <taxon>Cytophagales</taxon>
        <taxon>Spirosomataceae</taxon>
        <taxon>Larkinella</taxon>
    </lineage>
</organism>
<dbReference type="Proteomes" id="UP000253383">
    <property type="component" value="Unassembled WGS sequence"/>
</dbReference>
<evidence type="ECO:0000256" key="1">
    <source>
        <dbReference type="ARBA" id="ARBA00022676"/>
    </source>
</evidence>
<dbReference type="InterPro" id="IPR050271">
    <property type="entry name" value="UDP-glycosyltransferase"/>
</dbReference>
<dbReference type="InterPro" id="IPR002213">
    <property type="entry name" value="UDP_glucos_trans"/>
</dbReference>
<sequence>MGMTALFLMVPAYGHLNLTFKLARQLQSDGYQIVYGYLGKPELAQQIHRQGFAVHWLQSLPFGIGVEEATHKEKSESYLESLLDRFTDKTFRARSADLQRTVDALKPALIFIDSYYSTDFIVLYPFIKDKGIEVVLLQTMLSTYEDAAIPPLNSQRIPGQDSVGAIRRAWRAYYRNRAFKQLGQTLLYLGRSNHRIIRQKFRQNGLPDYHRIRNDKTFYTGFDNLPEWILYPRAFEFPQRTLHPFQQHLGLMIDTGRVENPSSAYQTMLKQLSQERQTNPNVKVMYASLGTVSNAHAKPLLLKRFYQRLIAAAARQPNWRLIVSVGPELKDAFPTRLPNGWIHERVPQVDMLRHCDVFVTHGGPNSVLEGVLCGVPMLAYPLNDTWDQNGYTARLAYFGCGLTGNLRKDRPVDMEQKILQLLMEPKFRQNLLAFREQLQEFDGTRALFALLGEKKS</sequence>
<dbReference type="CDD" id="cd03784">
    <property type="entry name" value="GT1_Gtf-like"/>
    <property type="match status" value="1"/>
</dbReference>
<keyword evidence="4" id="KW-1185">Reference proteome</keyword>
<reference evidence="3 4" key="1">
    <citation type="submission" date="2018-07" db="EMBL/GenBank/DDBJ databases">
        <title>Genome analysis of Larkinella rosea.</title>
        <authorList>
            <person name="Zhou Z."/>
            <person name="Wang G."/>
        </authorList>
    </citation>
    <scope>NUCLEOTIDE SEQUENCE [LARGE SCALE GENOMIC DNA]</scope>
    <source>
        <strain evidence="4">zzj9</strain>
    </source>
</reference>
<dbReference type="SUPFAM" id="SSF53756">
    <property type="entry name" value="UDP-Glycosyltransferase/glycogen phosphorylase"/>
    <property type="match status" value="1"/>
</dbReference>
<evidence type="ECO:0000313" key="3">
    <source>
        <dbReference type="EMBL" id="RCR70196.1"/>
    </source>
</evidence>
<comment type="caution">
    <text evidence="3">The sequence shown here is derived from an EMBL/GenBank/DDBJ whole genome shotgun (WGS) entry which is preliminary data.</text>
</comment>
<dbReference type="PANTHER" id="PTHR48043">
    <property type="entry name" value="EG:EG0003.4 PROTEIN-RELATED"/>
    <property type="match status" value="1"/>
</dbReference>
<proteinExistence type="predicted"/>
<dbReference type="AlphaFoldDB" id="A0A368JTB1"/>